<dbReference type="EMBL" id="LCAK01000001">
    <property type="protein sequence ID" value="KKR89138.1"/>
    <property type="molecule type" value="Genomic_DNA"/>
</dbReference>
<proteinExistence type="predicted"/>
<evidence type="ECO:0000313" key="3">
    <source>
        <dbReference type="Proteomes" id="UP000033918"/>
    </source>
</evidence>
<dbReference type="SUPFAM" id="SSF48208">
    <property type="entry name" value="Six-hairpin glycosidases"/>
    <property type="match status" value="1"/>
</dbReference>
<dbReference type="GO" id="GO:0015012">
    <property type="term" value="P:heparan sulfate proteoglycan biosynthetic process"/>
    <property type="evidence" value="ECO:0007669"/>
    <property type="project" value="InterPro"/>
</dbReference>
<gene>
    <name evidence="2" type="ORF">UU38_C0001G0040</name>
</gene>
<dbReference type="InterPro" id="IPR039721">
    <property type="entry name" value="C5-epimerase"/>
</dbReference>
<reference evidence="2 3" key="1">
    <citation type="journal article" date="2015" name="Nature">
        <title>rRNA introns, odd ribosomes, and small enigmatic genomes across a large radiation of phyla.</title>
        <authorList>
            <person name="Brown C.T."/>
            <person name="Hug L.A."/>
            <person name="Thomas B.C."/>
            <person name="Sharon I."/>
            <person name="Castelle C.J."/>
            <person name="Singh A."/>
            <person name="Wilkins M.J."/>
            <person name="Williams K.H."/>
            <person name="Banfield J.F."/>
        </authorList>
    </citation>
    <scope>NUCLEOTIDE SEQUENCE [LARGE SCALE GENOMIC DNA]</scope>
</reference>
<dbReference type="Pfam" id="PF06662">
    <property type="entry name" value="C5-epim_C"/>
    <property type="match status" value="1"/>
</dbReference>
<dbReference type="PANTHER" id="PTHR13174:SF3">
    <property type="entry name" value="D-GLUCURONYL C5-EPIMERASE"/>
    <property type="match status" value="1"/>
</dbReference>
<dbReference type="GO" id="GO:0047464">
    <property type="term" value="F:heparosan-N-sulfate-glucuronate 5-epimerase activity"/>
    <property type="evidence" value="ECO:0007669"/>
    <property type="project" value="InterPro"/>
</dbReference>
<dbReference type="InterPro" id="IPR008928">
    <property type="entry name" value="6-hairpin_glycosidase_sf"/>
</dbReference>
<dbReference type="PANTHER" id="PTHR13174">
    <property type="entry name" value="D-GLUCURONYL C5-EPIMERASE"/>
    <property type="match status" value="1"/>
</dbReference>
<dbReference type="Proteomes" id="UP000033918">
    <property type="component" value="Unassembled WGS sequence"/>
</dbReference>
<dbReference type="GO" id="GO:0005975">
    <property type="term" value="P:carbohydrate metabolic process"/>
    <property type="evidence" value="ECO:0007669"/>
    <property type="project" value="InterPro"/>
</dbReference>
<comment type="caution">
    <text evidence="2">The sequence shown here is derived from an EMBL/GenBank/DDBJ whole genome shotgun (WGS) entry which is preliminary data.</text>
</comment>
<organism evidence="2 3">
    <name type="scientific">Candidatus Wolfebacteria bacterium GW2011_GWB1_41_12</name>
    <dbReference type="NCBI Taxonomy" id="1619006"/>
    <lineage>
        <taxon>Bacteria</taxon>
        <taxon>Candidatus Wolfeibacteriota</taxon>
    </lineage>
</organism>
<dbReference type="InterPro" id="IPR010598">
    <property type="entry name" value="C5-epim_C"/>
</dbReference>
<accession>A0A0G0UK44</accession>
<dbReference type="PATRIC" id="fig|1619006.3.peg.43"/>
<protein>
    <submittedName>
        <fullName evidence="2">D-glucuronyl C5-epimerase</fullName>
    </submittedName>
</protein>
<name>A0A0G0UK44_9BACT</name>
<evidence type="ECO:0000259" key="1">
    <source>
        <dbReference type="Pfam" id="PF06662"/>
    </source>
</evidence>
<evidence type="ECO:0000313" key="2">
    <source>
        <dbReference type="EMBL" id="KKR89138.1"/>
    </source>
</evidence>
<sequence length="328" mass="38926">MSIFVQRLSYWRRIFKVYFTKNKGYLSFWHETPAMSEEIAVNDIKGPYYMTFRDKADYGGPKDKDGVILFDYYFDIGRQYNPLAVAQYGLGHYNLYLKTGDKKYLEIAKIQADWLVKNLEKNDKGLAVWKHKFRWHYKQYLSPGWYSAHSQGTGISLLGRIYKETGEQKYLEAARQAFISMNVDIKDGGVKFTDNDGNIWLEEYIIDSPTHILNGFLWALWGVWDYCLLTGDKDALNLWNNCVKTLKENLPKYDAGFWSLYDLSKQFLKMIASPFYHDLHIVQLKIMHLISKEDIFDSYRTKFQGYKNNRIKRKFAFIYKAIFKIFYF</sequence>
<feature type="domain" description="D-glucuronyl C5-epimerase C-terminal" evidence="1">
    <location>
        <begin position="126"/>
        <end position="304"/>
    </location>
</feature>
<dbReference type="Gene3D" id="1.50.10.20">
    <property type="match status" value="1"/>
</dbReference>
<dbReference type="AlphaFoldDB" id="A0A0G0UK44"/>